<proteinExistence type="predicted"/>
<dbReference type="EMBL" id="KZ678140">
    <property type="protein sequence ID" value="PSN63069.1"/>
    <property type="molecule type" value="Genomic_DNA"/>
</dbReference>
<name>A0A2T2NCG0_CORCC</name>
<dbReference type="Proteomes" id="UP000240883">
    <property type="component" value="Unassembled WGS sequence"/>
</dbReference>
<gene>
    <name evidence="1" type="ORF">BS50DRAFT_591278</name>
</gene>
<reference evidence="1 2" key="1">
    <citation type="journal article" date="2018" name="Front. Microbiol.">
        <title>Genome-Wide Analysis of Corynespora cassiicola Leaf Fall Disease Putative Effectors.</title>
        <authorList>
            <person name="Lopez D."/>
            <person name="Ribeiro S."/>
            <person name="Label P."/>
            <person name="Fumanal B."/>
            <person name="Venisse J.S."/>
            <person name="Kohler A."/>
            <person name="de Oliveira R.R."/>
            <person name="Labutti K."/>
            <person name="Lipzen A."/>
            <person name="Lail K."/>
            <person name="Bauer D."/>
            <person name="Ohm R.A."/>
            <person name="Barry K.W."/>
            <person name="Spatafora J."/>
            <person name="Grigoriev I.V."/>
            <person name="Martin F.M."/>
            <person name="Pujade-Renaud V."/>
        </authorList>
    </citation>
    <scope>NUCLEOTIDE SEQUENCE [LARGE SCALE GENOMIC DNA]</scope>
    <source>
        <strain evidence="1 2">Philippines</strain>
    </source>
</reference>
<accession>A0A2T2NCG0</accession>
<evidence type="ECO:0000313" key="1">
    <source>
        <dbReference type="EMBL" id="PSN63069.1"/>
    </source>
</evidence>
<keyword evidence="2" id="KW-1185">Reference proteome</keyword>
<protein>
    <submittedName>
        <fullName evidence="1">Uncharacterized protein</fullName>
    </submittedName>
</protein>
<evidence type="ECO:0000313" key="2">
    <source>
        <dbReference type="Proteomes" id="UP000240883"/>
    </source>
</evidence>
<dbReference type="AlphaFoldDB" id="A0A2T2NCG0"/>
<organism evidence="1 2">
    <name type="scientific">Corynespora cassiicola Philippines</name>
    <dbReference type="NCBI Taxonomy" id="1448308"/>
    <lineage>
        <taxon>Eukaryota</taxon>
        <taxon>Fungi</taxon>
        <taxon>Dikarya</taxon>
        <taxon>Ascomycota</taxon>
        <taxon>Pezizomycotina</taxon>
        <taxon>Dothideomycetes</taxon>
        <taxon>Pleosporomycetidae</taxon>
        <taxon>Pleosporales</taxon>
        <taxon>Corynesporascaceae</taxon>
        <taxon>Corynespora</taxon>
    </lineage>
</organism>
<sequence length="267" mass="30835">MKALKHEWGYAKSKELLDLAIDKIPRQRAINLGPLAHIEKYGRSESKKREVKSLYMKYHIKSLLEERELLIDLIYRTKKPMVLLPEGKFVHHKAADVPTGFLSTKPFPMLSKNSEPLNNYERQGYSSDNSSLAGFLHSRCLPTLPENPERCATDNLEQTDSLTHYNSYKNNDFKNPKSYIRNEFQEKSNYDSRLNHSPQPLVQPTSLTHYELYNNNYCGSSTIQRNGLQLSDSQINQGPNDSFLGIEGANLWDFLDNSAFDQFQLWN</sequence>